<dbReference type="EMBL" id="CP031598">
    <property type="protein sequence ID" value="QEW28231.1"/>
    <property type="molecule type" value="Genomic_DNA"/>
</dbReference>
<reference evidence="2 4" key="2">
    <citation type="submission" date="2018-08" db="EMBL/GenBank/DDBJ databases">
        <title>Genetic Globetrotter - A new plasmid hitch-hiking vast phylogenetic and geographic distances.</title>
        <authorList>
            <person name="Vollmers J."/>
            <person name="Petersen J."/>
        </authorList>
    </citation>
    <scope>NUCLEOTIDE SEQUENCE [LARGE SCALE GENOMIC DNA]</scope>
    <source>
        <strain evidence="2 4">DSM 26383</strain>
    </source>
</reference>
<reference evidence="1 3" key="1">
    <citation type="submission" date="2015-04" db="EMBL/GenBank/DDBJ databases">
        <title>The draft genome sequence of Roseovarius indicus B108T.</title>
        <authorList>
            <person name="Li G."/>
            <person name="Lai Q."/>
            <person name="Shao Z."/>
            <person name="Yan P."/>
        </authorList>
    </citation>
    <scope>NUCLEOTIDE SEQUENCE [LARGE SCALE GENOMIC DNA]</scope>
    <source>
        <strain evidence="1 3">B108</strain>
    </source>
</reference>
<dbReference type="Proteomes" id="UP000325785">
    <property type="component" value="Chromosome"/>
</dbReference>
<evidence type="ECO:0000313" key="2">
    <source>
        <dbReference type="EMBL" id="QEW28231.1"/>
    </source>
</evidence>
<sequence length="68" mass="7692">MLTCLSERPEIGPDEVLVVGCLRNEMLRLPWLLDHYWQLGVERFLLVDNGSDDGSRVYCLTSAPTGQI</sequence>
<accession>A0A0T5P714</accession>
<dbReference type="EMBL" id="LAXI01000012">
    <property type="protein sequence ID" value="KRS16718.1"/>
    <property type="molecule type" value="Genomic_DNA"/>
</dbReference>
<dbReference type="Pfam" id="PF13704">
    <property type="entry name" value="Glyco_tranf_2_4"/>
    <property type="match status" value="1"/>
</dbReference>
<name>A0A0T5P714_9RHOB</name>
<evidence type="ECO:0000313" key="4">
    <source>
        <dbReference type="Proteomes" id="UP000325785"/>
    </source>
</evidence>
<dbReference type="PATRIC" id="fig|540747.5.peg.1276"/>
<dbReference type="STRING" id="540747.SAMN04488031_105328"/>
<proteinExistence type="predicted"/>
<dbReference type="Proteomes" id="UP000051401">
    <property type="component" value="Unassembled WGS sequence"/>
</dbReference>
<evidence type="ECO:0000313" key="3">
    <source>
        <dbReference type="Proteomes" id="UP000051401"/>
    </source>
</evidence>
<dbReference type="RefSeq" id="WP_057817952.1">
    <property type="nucleotide sequence ID" value="NZ_CP031598.1"/>
</dbReference>
<dbReference type="OrthoDB" id="3010234at2"/>
<dbReference type="AlphaFoldDB" id="A0A0T5P714"/>
<keyword evidence="3" id="KW-1185">Reference proteome</keyword>
<dbReference type="KEGG" id="rid:RIdsm_04058"/>
<evidence type="ECO:0008006" key="5">
    <source>
        <dbReference type="Google" id="ProtNLM"/>
    </source>
</evidence>
<evidence type="ECO:0000313" key="1">
    <source>
        <dbReference type="EMBL" id="KRS16718.1"/>
    </source>
</evidence>
<protein>
    <recommendedName>
        <fullName evidence="5">Glycosyltransferase family 2 protein</fullName>
    </recommendedName>
</protein>
<gene>
    <name evidence="2" type="ORF">RIdsm_04058</name>
    <name evidence="1" type="ORF">XM52_17700</name>
</gene>
<organism evidence="1 3">
    <name type="scientific">Roseovarius indicus</name>
    <dbReference type="NCBI Taxonomy" id="540747"/>
    <lineage>
        <taxon>Bacteria</taxon>
        <taxon>Pseudomonadati</taxon>
        <taxon>Pseudomonadota</taxon>
        <taxon>Alphaproteobacteria</taxon>
        <taxon>Rhodobacterales</taxon>
        <taxon>Roseobacteraceae</taxon>
        <taxon>Roseovarius</taxon>
    </lineage>
</organism>